<proteinExistence type="predicted"/>
<name>A0A662YZ34_ACIRT</name>
<comment type="caution">
    <text evidence="2">The sequence shown here is derived from an EMBL/GenBank/DDBJ whole genome shotgun (WGS) entry which is preliminary data.</text>
</comment>
<accession>A0A662YZ34</accession>
<keyword evidence="3" id="KW-1185">Reference proteome</keyword>
<dbReference type="AlphaFoldDB" id="A0A662YZ34"/>
<evidence type="ECO:0000256" key="1">
    <source>
        <dbReference type="SAM" id="MobiDB-lite"/>
    </source>
</evidence>
<gene>
    <name evidence="2" type="ORF">EOD39_5344</name>
</gene>
<dbReference type="EMBL" id="SCEB01000021">
    <property type="protein sequence ID" value="RXN01740.1"/>
    <property type="molecule type" value="Genomic_DNA"/>
</dbReference>
<evidence type="ECO:0000313" key="3">
    <source>
        <dbReference type="Proteomes" id="UP000289886"/>
    </source>
</evidence>
<feature type="region of interest" description="Disordered" evidence="1">
    <location>
        <begin position="99"/>
        <end position="119"/>
    </location>
</feature>
<organism evidence="2 3">
    <name type="scientific">Acipenser ruthenus</name>
    <name type="common">Sterlet sturgeon</name>
    <dbReference type="NCBI Taxonomy" id="7906"/>
    <lineage>
        <taxon>Eukaryota</taxon>
        <taxon>Metazoa</taxon>
        <taxon>Chordata</taxon>
        <taxon>Craniata</taxon>
        <taxon>Vertebrata</taxon>
        <taxon>Euteleostomi</taxon>
        <taxon>Actinopterygii</taxon>
        <taxon>Chondrostei</taxon>
        <taxon>Acipenseriformes</taxon>
        <taxon>Acipenseridae</taxon>
        <taxon>Acipenser</taxon>
    </lineage>
</organism>
<evidence type="ECO:0000313" key="2">
    <source>
        <dbReference type="EMBL" id="RXN01740.1"/>
    </source>
</evidence>
<dbReference type="Proteomes" id="UP000289886">
    <property type="component" value="Unassembled WGS sequence"/>
</dbReference>
<protein>
    <submittedName>
        <fullName evidence="2">Uncharacterized protein</fullName>
    </submittedName>
</protein>
<sequence length="189" mass="21414">MDFRDLIEMFNKNTAAQEEQTKEMERQIQELGVAPLIIQEREPTELERLLQKWELPSREPEGVELPSREPEGVELLSREPEGVELLSREPEGVALLVPEPREEEPSLPEPSSMQLSPVLPREVPSPVIVDTWPECPDLPALDLAPRSQHCQAQSLAWSLTPLPLESQTSLRKRQTSLRKGQSILVEFGT</sequence>
<reference evidence="2 3" key="1">
    <citation type="submission" date="2019-01" db="EMBL/GenBank/DDBJ databases">
        <title>Draft Genome and Complete Hox-Cluster Characterization of the Sterlet Sturgeon (Acipenser ruthenus).</title>
        <authorList>
            <person name="Wei Q."/>
        </authorList>
    </citation>
    <scope>NUCLEOTIDE SEQUENCE [LARGE SCALE GENOMIC DNA]</scope>
    <source>
        <strain evidence="2">WHYD16114868_AA</strain>
        <tissue evidence="2">Blood</tissue>
    </source>
</reference>